<dbReference type="AlphaFoldDB" id="A0AAQ4CUN4"/>
<reference evidence="1 2" key="1">
    <citation type="journal article" date="2022" name="Microbiol. Resour. Announc.">
        <title>Complete Genome Sequence of the Hyperthermophilic and Acidophilic Archaeon Saccharolobus caldissimus Strain HS-3T.</title>
        <authorList>
            <person name="Sakai H.D."/>
            <person name="Kurosawa N."/>
        </authorList>
    </citation>
    <scope>NUCLEOTIDE SEQUENCE [LARGE SCALE GENOMIC DNA]</scope>
    <source>
        <strain evidence="1 2">JCM32116</strain>
    </source>
</reference>
<name>A0AAQ4CUN4_9CREN</name>
<dbReference type="KEGG" id="scas:SACC_25320"/>
<dbReference type="GeneID" id="68867248"/>
<dbReference type="EMBL" id="AP025226">
    <property type="protein sequence ID" value="BDB99515.1"/>
    <property type="molecule type" value="Genomic_DNA"/>
</dbReference>
<evidence type="ECO:0000313" key="2">
    <source>
        <dbReference type="Proteomes" id="UP001319921"/>
    </source>
</evidence>
<evidence type="ECO:0000313" key="1">
    <source>
        <dbReference type="EMBL" id="BDB99515.1"/>
    </source>
</evidence>
<gene>
    <name evidence="1" type="ORF">SACC_25320</name>
</gene>
<dbReference type="Proteomes" id="UP001319921">
    <property type="component" value="Chromosome"/>
</dbReference>
<organism evidence="1 2">
    <name type="scientific">Saccharolobus caldissimus</name>
    <dbReference type="NCBI Taxonomy" id="1702097"/>
    <lineage>
        <taxon>Archaea</taxon>
        <taxon>Thermoproteota</taxon>
        <taxon>Thermoprotei</taxon>
        <taxon>Sulfolobales</taxon>
        <taxon>Sulfolobaceae</taxon>
        <taxon>Saccharolobus</taxon>
    </lineage>
</organism>
<protein>
    <submittedName>
        <fullName evidence="1">Uncharacterized protein</fullName>
    </submittedName>
</protein>
<keyword evidence="2" id="KW-1185">Reference proteome</keyword>
<proteinExistence type="predicted"/>
<accession>A0AAQ4CUN4</accession>
<sequence>MSNSLERYAEFLEDYAKYLLNNKPIIDIPLSPQDLIDEASRIRAKLKVRSEKGKIIINLNEGEAIYFIKFLGEIVFSFDKLYRPLKIEIEIKERIDESIFNESQKNCKSIKYDNGFIEVFLAKGEAEHWAHIEGEIVFSFDKLYRPLKIEIEIKDLMDNEKVLKSADLI</sequence>
<dbReference type="RefSeq" id="WP_229569859.1">
    <property type="nucleotide sequence ID" value="NZ_AP025226.1"/>
</dbReference>